<dbReference type="InterPro" id="IPR000477">
    <property type="entry name" value="RT_dom"/>
</dbReference>
<dbReference type="Pfam" id="PF00078">
    <property type="entry name" value="RVT_1"/>
    <property type="match status" value="1"/>
</dbReference>
<dbReference type="Proteomes" id="UP001165190">
    <property type="component" value="Unassembled WGS sequence"/>
</dbReference>
<evidence type="ECO:0000313" key="3">
    <source>
        <dbReference type="Proteomes" id="UP001165190"/>
    </source>
</evidence>
<organism evidence="2 3">
    <name type="scientific">Hibiscus trionum</name>
    <name type="common">Flower of an hour</name>
    <dbReference type="NCBI Taxonomy" id="183268"/>
    <lineage>
        <taxon>Eukaryota</taxon>
        <taxon>Viridiplantae</taxon>
        <taxon>Streptophyta</taxon>
        <taxon>Embryophyta</taxon>
        <taxon>Tracheophyta</taxon>
        <taxon>Spermatophyta</taxon>
        <taxon>Magnoliopsida</taxon>
        <taxon>eudicotyledons</taxon>
        <taxon>Gunneridae</taxon>
        <taxon>Pentapetalae</taxon>
        <taxon>rosids</taxon>
        <taxon>malvids</taxon>
        <taxon>Malvales</taxon>
        <taxon>Malvaceae</taxon>
        <taxon>Malvoideae</taxon>
        <taxon>Hibiscus</taxon>
    </lineage>
</organism>
<proteinExistence type="predicted"/>
<reference evidence="2" key="1">
    <citation type="submission" date="2023-05" db="EMBL/GenBank/DDBJ databases">
        <title>Genome and transcriptome analyses reveal genes involved in the formation of fine ridges on petal epidermal cells in Hibiscus trionum.</title>
        <authorList>
            <person name="Koshimizu S."/>
            <person name="Masuda S."/>
            <person name="Ishii T."/>
            <person name="Shirasu K."/>
            <person name="Hoshino A."/>
            <person name="Arita M."/>
        </authorList>
    </citation>
    <scope>NUCLEOTIDE SEQUENCE</scope>
    <source>
        <strain evidence="2">Hamamatsu line</strain>
    </source>
</reference>
<dbReference type="EMBL" id="BSYR01000025">
    <property type="protein sequence ID" value="GMI93153.1"/>
    <property type="molecule type" value="Genomic_DNA"/>
</dbReference>
<name>A0A9W7M9G9_HIBTR</name>
<comment type="caution">
    <text evidence="2">The sequence shown here is derived from an EMBL/GenBank/DDBJ whole genome shotgun (WGS) entry which is preliminary data.</text>
</comment>
<accession>A0A9W7M9G9</accession>
<dbReference type="AlphaFoldDB" id="A0A9W7M9G9"/>
<dbReference type="OrthoDB" id="1728428at2759"/>
<dbReference type="PROSITE" id="PS50878">
    <property type="entry name" value="RT_POL"/>
    <property type="match status" value="1"/>
</dbReference>
<dbReference type="PANTHER" id="PTHR33116">
    <property type="entry name" value="REVERSE TRANSCRIPTASE ZINC-BINDING DOMAIN-CONTAINING PROTEIN-RELATED-RELATED"/>
    <property type="match status" value="1"/>
</dbReference>
<evidence type="ECO:0000259" key="1">
    <source>
        <dbReference type="PROSITE" id="PS50878"/>
    </source>
</evidence>
<dbReference type="PANTHER" id="PTHR33116:SF70">
    <property type="entry name" value="NON-LTR RETROELEMENT REVERSE TRANSCRIPTASE-LIKE PROTEIN"/>
    <property type="match status" value="1"/>
</dbReference>
<protein>
    <recommendedName>
        <fullName evidence="1">Reverse transcriptase domain-containing protein</fullName>
    </recommendedName>
</protein>
<evidence type="ECO:0000313" key="2">
    <source>
        <dbReference type="EMBL" id="GMI93153.1"/>
    </source>
</evidence>
<sequence length="359" mass="40799">MRKKKGKIGWMALKIDLEKAYDIFEWKFVHETLVELNIPIALINLIMHCVTSVSTQVLWNGSVFETFNPSRGIRQGDLLSPYLFVLCMERPTHAIQGGIELGAWKPIKLSRNEPQLSHLFFANDLVIFAETSLEQVDMVKQVFVDFCASSGQKVSAAKSRIFFSANVPNGARDMICHRLGYEEVDNLGMYLGVPLIHKRVTKVTHGYLIQKVRSKLSGWKAKNLSLAGRIILAKSVLSSILAYTMQFVLLPINVCNEIEGLIRRFLWGGSDERKGVSLVNWEEVCKPTTKGGLGIRQVFAQNKTFLMKVAFNLVTRPDCLWVQVLRSKYKWPQDLPNSIYQHGSSRLWQGLGKIWEEVK</sequence>
<gene>
    <name evidence="2" type="ORF">HRI_002984600</name>
</gene>
<feature type="domain" description="Reverse transcriptase" evidence="1">
    <location>
        <begin position="1"/>
        <end position="195"/>
    </location>
</feature>
<keyword evidence="3" id="KW-1185">Reference proteome</keyword>